<dbReference type="InterPro" id="IPR036156">
    <property type="entry name" value="Beta-gal/glucu_dom_sf"/>
</dbReference>
<dbReference type="Pfam" id="PF00703">
    <property type="entry name" value="Glyco_hydro_2"/>
    <property type="match status" value="1"/>
</dbReference>
<keyword evidence="2 7" id="KW-0378">Hydrolase</keyword>
<comment type="caution">
    <text evidence="7">The sequence shown here is derived from an EMBL/GenBank/DDBJ whole genome shotgun (WGS) entry which is preliminary data.</text>
</comment>
<dbReference type="InterPro" id="IPR006104">
    <property type="entry name" value="Glyco_hydro_2_N"/>
</dbReference>
<feature type="domain" description="Glycosyl hydrolases family 2 sugar binding" evidence="6">
    <location>
        <begin position="6"/>
        <end position="179"/>
    </location>
</feature>
<evidence type="ECO:0000259" key="4">
    <source>
        <dbReference type="Pfam" id="PF00703"/>
    </source>
</evidence>
<dbReference type="InterPro" id="IPR051913">
    <property type="entry name" value="GH2_Domain-Containing"/>
</dbReference>
<dbReference type="GO" id="GO:0005975">
    <property type="term" value="P:carbohydrate metabolic process"/>
    <property type="evidence" value="ECO:0007669"/>
    <property type="project" value="InterPro"/>
</dbReference>
<dbReference type="InterPro" id="IPR017853">
    <property type="entry name" value="GH"/>
</dbReference>
<dbReference type="PROSITE" id="PS00608">
    <property type="entry name" value="GLYCOSYL_HYDROL_F2_2"/>
    <property type="match status" value="1"/>
</dbReference>
<dbReference type="InterPro" id="IPR006102">
    <property type="entry name" value="Ig-like_GH2"/>
</dbReference>
<dbReference type="Pfam" id="PF02836">
    <property type="entry name" value="Glyco_hydro_2_C"/>
    <property type="match status" value="1"/>
</dbReference>
<protein>
    <submittedName>
        <fullName evidence="7">Glycoside hydrolase family 2</fullName>
    </submittedName>
</protein>
<dbReference type="RefSeq" id="WP_249289562.1">
    <property type="nucleotide sequence ID" value="NZ_JACRSQ010000006.1"/>
</dbReference>
<keyword evidence="3" id="KW-0326">Glycosidase</keyword>
<dbReference type="SUPFAM" id="SSF49785">
    <property type="entry name" value="Galactose-binding domain-like"/>
    <property type="match status" value="1"/>
</dbReference>
<dbReference type="AlphaFoldDB" id="A0A926DS72"/>
<dbReference type="SUPFAM" id="SSF51445">
    <property type="entry name" value="(Trans)glycosidases"/>
    <property type="match status" value="1"/>
</dbReference>
<dbReference type="InterPro" id="IPR008979">
    <property type="entry name" value="Galactose-bd-like_sf"/>
</dbReference>
<dbReference type="InterPro" id="IPR006103">
    <property type="entry name" value="Glyco_hydro_2_cat"/>
</dbReference>
<evidence type="ECO:0000259" key="6">
    <source>
        <dbReference type="Pfam" id="PF02837"/>
    </source>
</evidence>
<evidence type="ECO:0000256" key="3">
    <source>
        <dbReference type="ARBA" id="ARBA00023295"/>
    </source>
</evidence>
<evidence type="ECO:0000313" key="8">
    <source>
        <dbReference type="Proteomes" id="UP000657006"/>
    </source>
</evidence>
<dbReference type="PANTHER" id="PTHR42732:SF1">
    <property type="entry name" value="BETA-MANNOSIDASE"/>
    <property type="match status" value="1"/>
</dbReference>
<dbReference type="Pfam" id="PF02837">
    <property type="entry name" value="Glyco_hydro_2_N"/>
    <property type="match status" value="1"/>
</dbReference>
<dbReference type="SUPFAM" id="SSF49303">
    <property type="entry name" value="beta-Galactosidase/glucuronidase domain"/>
    <property type="match status" value="1"/>
</dbReference>
<name>A0A926DS72_9FIRM</name>
<evidence type="ECO:0000256" key="2">
    <source>
        <dbReference type="ARBA" id="ARBA00022801"/>
    </source>
</evidence>
<evidence type="ECO:0000259" key="5">
    <source>
        <dbReference type="Pfam" id="PF02836"/>
    </source>
</evidence>
<keyword evidence="8" id="KW-1185">Reference proteome</keyword>
<dbReference type="InterPro" id="IPR023232">
    <property type="entry name" value="Glyco_hydro_2_AS"/>
</dbReference>
<proteinExistence type="inferred from homology"/>
<feature type="domain" description="Glycoside hydrolase family 2 immunoglobulin-like beta-sandwich" evidence="4">
    <location>
        <begin position="183"/>
        <end position="280"/>
    </location>
</feature>
<gene>
    <name evidence="7" type="ORF">H8730_05890</name>
</gene>
<dbReference type="Gene3D" id="2.60.120.260">
    <property type="entry name" value="Galactose-binding domain-like"/>
    <property type="match status" value="1"/>
</dbReference>
<dbReference type="EMBL" id="JACRSQ010000006">
    <property type="protein sequence ID" value="MBC8543071.1"/>
    <property type="molecule type" value="Genomic_DNA"/>
</dbReference>
<reference evidence="7" key="1">
    <citation type="submission" date="2020-08" db="EMBL/GenBank/DDBJ databases">
        <title>Genome public.</title>
        <authorList>
            <person name="Liu C."/>
            <person name="Sun Q."/>
        </authorList>
    </citation>
    <scope>NUCLEOTIDE SEQUENCE</scope>
    <source>
        <strain evidence="7">NSJ-32</strain>
    </source>
</reference>
<sequence>MRDTISLNGTWDFMPLYQQHVSGLPEEICYAPEPVQVPSSWRQSSQEFRIEKYGFDPFHMFEYPAIWDEAESGVLHRVVTLEKDQIGQRLVLQFNGIFQKAYIYWNGEMLAETQEAYLPTYVDITGKGREGENQLHVVCTSFNSCFIASGQKKVTGLAGSWFHKLYRGIWQDVNLLIMPKTCIADVEIVTSVREGTLSVMTELCGAEGKALSVEVSVYDGEDEVKYISCAANGKSLVELKEGWENPILWDIENPHLYYMDVHLTENGAVLDSVRQRFGFREFWADGQNFMLNGTRINLRGDSWHFQGAVQQTKDYALNWCRTCKEYGVNSIRYHANPYPSYYLDAADEMGILIVDETAIYGSGKSMDAANPEFLDNCRRHIRNFVQRDKNHPSVVIWSLQNEMRWVDGRDEYKKHVPALMDIFHQADHSGRLISLDGDNRLIDKEHTEIASLHYNIDGMINQWDRKTPLTIGEHGGLWYVCPQNSSMYMGLQAYHDHETCAEGISIKEQLFMEYARRKEVSGISSFNFAHYFATSMPGEDIPIENPPRTIRKNSLTINNGLLPPEYPRYRPNVTCQYAVEGMRPVTIIPREYDHSFYDDTPIHRTLDVYNDTLHRQLVTLRMRAVQGSDMVYEESKSFTQEPGEYISVGISIQPAKCTERTALSLSAELYHGEKLMFTLHREYSVYPAELKTEKAIHAPICYFGNEADYETIRRLAPNCRRIGSIQEAGPEKILVLGSGLEEQEADLHSGLYDFMTGGGRILILEQKGFSFGSMTINKKDFLRAHASEYSHPVLKGLQNDDFSCWLPHAGEYGPDSFIHSAFEKPQRGDFQILLECSFGDFNDGGDLWTPLLEYRKGQGAVLACQLEVMKHFAEVPQACILVRNMLSYLEETTYVYAETGVIAGAAEKQFFDALGLVYRDEFDWETVKLLIVSPSAAVGREREIREFVGRGGKLLCLPVSDGSFLSAVTGRPVITENRPTYQIWPAHGAAELCGISVVDLFGMDKVGMSPREVTNRFVAESAISIPGAVKLAESVEDTIWEDLFIDGNTAEYCKRALVAYKKEQAEQPRCYMAKVDTIVMSQFIVSAEDEKSVRVYTRLLANLGAQFDDGEMETIKDAGRYAVESMLALPYESYENYDRAFQYYSDPEFSLNNLGEGLYGWMKKFERDQKDGFLTLTGSAGRIMFVTCFVHGLSGADKEYRADLESNSDCTFYLNGESVNDSRVILRNGINRVFLLVRAGKDDVRLRLVFKNPDGSFATDLLYRTTVDEVDPK</sequence>
<dbReference type="Gene3D" id="3.20.20.80">
    <property type="entry name" value="Glycosidases"/>
    <property type="match status" value="1"/>
</dbReference>
<dbReference type="Gene3D" id="2.60.40.10">
    <property type="entry name" value="Immunoglobulins"/>
    <property type="match status" value="1"/>
</dbReference>
<dbReference type="GO" id="GO:0004553">
    <property type="term" value="F:hydrolase activity, hydrolyzing O-glycosyl compounds"/>
    <property type="evidence" value="ECO:0007669"/>
    <property type="project" value="InterPro"/>
</dbReference>
<evidence type="ECO:0000313" key="7">
    <source>
        <dbReference type="EMBL" id="MBC8543071.1"/>
    </source>
</evidence>
<comment type="similarity">
    <text evidence="1">Belongs to the glycosyl hydrolase 2 family.</text>
</comment>
<dbReference type="PANTHER" id="PTHR42732">
    <property type="entry name" value="BETA-GALACTOSIDASE"/>
    <property type="match status" value="1"/>
</dbReference>
<feature type="domain" description="Glycoside hydrolase family 2 catalytic" evidence="5">
    <location>
        <begin position="287"/>
        <end position="464"/>
    </location>
</feature>
<accession>A0A926DS72</accession>
<evidence type="ECO:0000256" key="1">
    <source>
        <dbReference type="ARBA" id="ARBA00007401"/>
    </source>
</evidence>
<dbReference type="InterPro" id="IPR013783">
    <property type="entry name" value="Ig-like_fold"/>
</dbReference>
<organism evidence="7 8">
    <name type="scientific">Bianquea renquensis</name>
    <dbReference type="NCBI Taxonomy" id="2763661"/>
    <lineage>
        <taxon>Bacteria</taxon>
        <taxon>Bacillati</taxon>
        <taxon>Bacillota</taxon>
        <taxon>Clostridia</taxon>
        <taxon>Eubacteriales</taxon>
        <taxon>Bianqueaceae</taxon>
        <taxon>Bianquea</taxon>
    </lineage>
</organism>
<dbReference type="Proteomes" id="UP000657006">
    <property type="component" value="Unassembled WGS sequence"/>
</dbReference>